<name>A0A8T4L2D1_9ARCH</name>
<dbReference type="Gene3D" id="3.10.450.620">
    <property type="entry name" value="JHP933, nucleotidyltransferase-like core domain"/>
    <property type="match status" value="1"/>
</dbReference>
<evidence type="ECO:0000313" key="2">
    <source>
        <dbReference type="Proteomes" id="UP000675968"/>
    </source>
</evidence>
<gene>
    <name evidence="1" type="ORF">J4215_02815</name>
</gene>
<dbReference type="Proteomes" id="UP000675968">
    <property type="component" value="Unassembled WGS sequence"/>
</dbReference>
<organism evidence="1 2">
    <name type="scientific">Candidatus Iainarchaeum sp</name>
    <dbReference type="NCBI Taxonomy" id="3101447"/>
    <lineage>
        <taxon>Archaea</taxon>
        <taxon>Candidatus Iainarchaeota</taxon>
        <taxon>Candidatus Iainarchaeia</taxon>
        <taxon>Candidatus Iainarchaeales</taxon>
        <taxon>Candidatus Iainarchaeaceae</taxon>
        <taxon>Candidatus Iainarchaeum</taxon>
    </lineage>
</organism>
<dbReference type="EMBL" id="JAGVWC010000009">
    <property type="protein sequence ID" value="MBS3061488.1"/>
    <property type="molecule type" value="Genomic_DNA"/>
</dbReference>
<comment type="caution">
    <text evidence="1">The sequence shown here is derived from an EMBL/GenBank/DDBJ whole genome shotgun (WGS) entry which is preliminary data.</text>
</comment>
<proteinExistence type="predicted"/>
<protein>
    <submittedName>
        <fullName evidence="1">Nucleotidyl transferase AbiEii/AbiGii toxin family protein</fullName>
    </submittedName>
</protein>
<sequence length="214" mass="24126">MLIPLENRLKKQTHRDIARLQDEAMEILYQTDSSLVFHGGTAIWRCFGGNRFSEDLDLYGKNISKLAKTLPEIFSQHGLDTTKMKATDSTLFAKISDKKTEIRVEISSLSHAEPVAAAFEKVDGQFMEILTVSARDLLAEKIGAYQNRRRIRDLYDILHLSGQITADDQIKKAAAKLLTNPPKPVDEPNLKTILFSGAVPTFAQMIEAIQRRLR</sequence>
<dbReference type="Pfam" id="PF08843">
    <property type="entry name" value="AbiEii"/>
    <property type="match status" value="1"/>
</dbReference>
<dbReference type="GO" id="GO:0016740">
    <property type="term" value="F:transferase activity"/>
    <property type="evidence" value="ECO:0007669"/>
    <property type="project" value="UniProtKB-KW"/>
</dbReference>
<dbReference type="AlphaFoldDB" id="A0A8T4L2D1"/>
<keyword evidence="1" id="KW-0808">Transferase</keyword>
<reference evidence="1" key="2">
    <citation type="submission" date="2021-05" db="EMBL/GenBank/DDBJ databases">
        <title>Protein family content uncovers lineage relationships and bacterial pathway maintenance mechanisms in DPANN archaea.</title>
        <authorList>
            <person name="Castelle C.J."/>
            <person name="Meheust R."/>
            <person name="Jaffe A.L."/>
            <person name="Seitz K."/>
            <person name="Gong X."/>
            <person name="Baker B.J."/>
            <person name="Banfield J.F."/>
        </authorList>
    </citation>
    <scope>NUCLEOTIDE SEQUENCE</scope>
    <source>
        <strain evidence="1">RIFCSPLOWO2_01_FULL_AR10_48_17</strain>
    </source>
</reference>
<accession>A0A8T4L2D1</accession>
<evidence type="ECO:0000313" key="1">
    <source>
        <dbReference type="EMBL" id="MBS3061488.1"/>
    </source>
</evidence>
<reference evidence="1" key="1">
    <citation type="submission" date="2021-03" db="EMBL/GenBank/DDBJ databases">
        <authorList>
            <person name="Jaffe A."/>
        </authorList>
    </citation>
    <scope>NUCLEOTIDE SEQUENCE</scope>
    <source>
        <strain evidence="1">RIFCSPLOWO2_01_FULL_AR10_48_17</strain>
    </source>
</reference>
<dbReference type="InterPro" id="IPR014942">
    <property type="entry name" value="AbiEii"/>
</dbReference>